<evidence type="ECO:0000313" key="2">
    <source>
        <dbReference type="EMBL" id="EUD67218.1"/>
    </source>
</evidence>
<dbReference type="GeneID" id="20037642"/>
<reference evidence="2 3" key="1">
    <citation type="submission" date="2013-02" db="EMBL/GenBank/DDBJ databases">
        <title>The Genome Sequence of Plasmodium inui San Antonio 1.</title>
        <authorList>
            <consortium name="The Broad Institute Genome Sequencing Platform"/>
            <consortium name="The Broad Institute Genome Sequencing Center for Infectious Disease"/>
            <person name="Neafsey D."/>
            <person name="Cheeseman I."/>
            <person name="Volkman S."/>
            <person name="Adams J."/>
            <person name="Walker B."/>
            <person name="Young S.K."/>
            <person name="Zeng Q."/>
            <person name="Gargeya S."/>
            <person name="Fitzgerald M."/>
            <person name="Haas B."/>
            <person name="Abouelleil A."/>
            <person name="Alvarado L."/>
            <person name="Arachchi H.M."/>
            <person name="Berlin A.M."/>
            <person name="Chapman S.B."/>
            <person name="Dewar J."/>
            <person name="Goldberg J."/>
            <person name="Griggs A."/>
            <person name="Gujja S."/>
            <person name="Hansen M."/>
            <person name="Howarth C."/>
            <person name="Imamovic A."/>
            <person name="Larimer J."/>
            <person name="McCowan C."/>
            <person name="Murphy C."/>
            <person name="Neiman D."/>
            <person name="Pearson M."/>
            <person name="Priest M."/>
            <person name="Roberts A."/>
            <person name="Saif S."/>
            <person name="Shea T."/>
            <person name="Sisk P."/>
            <person name="Sykes S."/>
            <person name="Wortman J."/>
            <person name="Nusbaum C."/>
            <person name="Birren B."/>
        </authorList>
    </citation>
    <scope>NUCLEOTIDE SEQUENCE [LARGE SCALE GENOMIC DNA]</scope>
    <source>
        <strain evidence="2 3">San Antonio 1</strain>
    </source>
</reference>
<sequence length="198" mass="23274">MKKKLENDEYFEYKKFEAVKEDIFVYMYLTHSEVLIPQHTLSLLTYPPFFFICSRRLLCEVNSILRQDEKRNAELLQLKKRNLLHCNPLEKKHSYHFSIHLDIFGTSNGSPENKSVISECSDDDPSSTREGNSLSVDKRLTGDETDAEKRSAEKVTNDSINCKNHSKQKYVILPLEHFYPSEELNNYRISIDFTHLEY</sequence>
<dbReference type="VEuPathDB" id="PlasmoDB:C922_02368"/>
<dbReference type="RefSeq" id="XP_008816189.1">
    <property type="nucleotide sequence ID" value="XM_008817967.1"/>
</dbReference>
<gene>
    <name evidence="2" type="ORF">C922_02368</name>
</gene>
<evidence type="ECO:0000313" key="3">
    <source>
        <dbReference type="Proteomes" id="UP000030640"/>
    </source>
</evidence>
<feature type="region of interest" description="Disordered" evidence="1">
    <location>
        <begin position="109"/>
        <end position="156"/>
    </location>
</feature>
<proteinExistence type="predicted"/>
<dbReference type="EMBL" id="KI965467">
    <property type="protein sequence ID" value="EUD67218.1"/>
    <property type="molecule type" value="Genomic_DNA"/>
</dbReference>
<protein>
    <submittedName>
        <fullName evidence="2">Uncharacterized protein</fullName>
    </submittedName>
</protein>
<feature type="compositionally biased region" description="Basic and acidic residues" evidence="1">
    <location>
        <begin position="136"/>
        <end position="156"/>
    </location>
</feature>
<name>W7A7F1_9APIC</name>
<dbReference type="Proteomes" id="UP000030640">
    <property type="component" value="Unassembled WGS sequence"/>
</dbReference>
<accession>W7A7F1</accession>
<dbReference type="OrthoDB" id="384619at2759"/>
<dbReference type="AlphaFoldDB" id="W7A7F1"/>
<keyword evidence="3" id="KW-1185">Reference proteome</keyword>
<feature type="compositionally biased region" description="Polar residues" evidence="1">
    <location>
        <begin position="109"/>
        <end position="118"/>
    </location>
</feature>
<evidence type="ECO:0000256" key="1">
    <source>
        <dbReference type="SAM" id="MobiDB-lite"/>
    </source>
</evidence>
<organism evidence="2 3">
    <name type="scientific">Plasmodium inui San Antonio 1</name>
    <dbReference type="NCBI Taxonomy" id="1237626"/>
    <lineage>
        <taxon>Eukaryota</taxon>
        <taxon>Sar</taxon>
        <taxon>Alveolata</taxon>
        <taxon>Apicomplexa</taxon>
        <taxon>Aconoidasida</taxon>
        <taxon>Haemosporida</taxon>
        <taxon>Plasmodiidae</taxon>
        <taxon>Plasmodium</taxon>
        <taxon>Plasmodium (Plasmodium)</taxon>
    </lineage>
</organism>